<dbReference type="SUPFAM" id="SSF55874">
    <property type="entry name" value="ATPase domain of HSP90 chaperone/DNA topoisomerase II/histidine kinase"/>
    <property type="match status" value="1"/>
</dbReference>
<proteinExistence type="predicted"/>
<dbReference type="RefSeq" id="WP_108961491.1">
    <property type="nucleotide sequence ID" value="NZ_BFAZ01000014.1"/>
</dbReference>
<dbReference type="InterPro" id="IPR036890">
    <property type="entry name" value="HATPase_C_sf"/>
</dbReference>
<dbReference type="Gene3D" id="3.30.565.10">
    <property type="entry name" value="Histidine kinase-like ATPase, C-terminal domain"/>
    <property type="match status" value="1"/>
</dbReference>
<accession>A0A2P2DIT4</accession>
<protein>
    <submittedName>
        <fullName evidence="1">GHKL domain protein</fullName>
    </submittedName>
</protein>
<dbReference type="Proteomes" id="UP000245206">
    <property type="component" value="Unassembled WGS sequence"/>
</dbReference>
<evidence type="ECO:0000313" key="1">
    <source>
        <dbReference type="EMBL" id="GBF44519.1"/>
    </source>
</evidence>
<name>A0A2P2DIT4_9LEPT</name>
<dbReference type="EMBL" id="BFAZ01000014">
    <property type="protein sequence ID" value="GBF44519.1"/>
    <property type="molecule type" value="Genomic_DNA"/>
</dbReference>
<sequence>MDKAAKFKVDPALTKILGESYTSVEAAIKELVDNCYDADSTIVSVEFPNPFDHSKIIITDNGEGMTPDEVRDQYLKIASSRTSRKGDTTHGKKRKVKGRKGIGKFAGLMIASFMEVKTKSKGQETTIVISKEDILDKDKDLDAIELPLSSIPCSKKSHGTTITLTGLNQNFTFPNPEKLKQILSREYLRENDFTVTVNGEEVSVKDIPGQKFEKEIKLSNGQIVTAVATITDKAHKYHGVNYRVDGKVIGKPNNLLSENELVPQKVQKRLHVEVKADCLLSDTTADWGEINESSKLKQEIEEALQSWMVDSLQEGCKQEMILAKARHQKKINAYLSKLPEFKQQIAKAALEKVIERFWTEDDSKIDTIISIMIDAFEKGHYWAVLENIDQADDHHIEKLAEAFNEFGLYEITMMTHQASAKAKFLDRLQTLIDNPDTLEATVHQALSNNLWILGYEYSHFISNQSLKKACEQLCDKFYKGENANKRPDLFLGMAYNRERLLIEFKRPSHTLTRYDEAQAQRYRDELSTMFPNDRIIVKLIGGDTGGKIKQQNNANDLAYHSFTEIISNARANYDWLINELTQSNG</sequence>
<dbReference type="Pfam" id="PF13589">
    <property type="entry name" value="HATPase_c_3"/>
    <property type="match status" value="1"/>
</dbReference>
<evidence type="ECO:0000313" key="2">
    <source>
        <dbReference type="Proteomes" id="UP000245206"/>
    </source>
</evidence>
<dbReference type="AlphaFoldDB" id="A0A2P2DIT4"/>
<dbReference type="OrthoDB" id="8765545at2"/>
<gene>
    <name evidence="1" type="ORF">LPTSP2_38220</name>
</gene>
<reference evidence="2" key="1">
    <citation type="journal article" date="2019" name="Microbiol. Immunol.">
        <title>Molecular and phenotypic characterization of Leptospira johnsonii sp. nov., Leptospira ellinghausenii sp. nov. and Leptospira ryugenii sp. nov. isolated from soil and water in Japan.</title>
        <authorList>
            <person name="Masuzawa T."/>
            <person name="Saito M."/>
            <person name="Nakao R."/>
            <person name="Nikaido Y."/>
            <person name="Matsumoto M."/>
            <person name="Ogawa M."/>
            <person name="Yokoyama M."/>
            <person name="Hidaka Y."/>
            <person name="Tomita J."/>
            <person name="Sakakibara K."/>
            <person name="Suzuki K."/>
            <person name="Yasuda S."/>
            <person name="Sato H."/>
            <person name="Yamaguchi M."/>
            <person name="Yoshida S.I."/>
            <person name="Koizumi N."/>
            <person name="Kawamura Y."/>
        </authorList>
    </citation>
    <scope>NUCLEOTIDE SEQUENCE [LARGE SCALE GENOMIC DNA]</scope>
    <source>
        <strain evidence="2">E18</strain>
    </source>
</reference>
<keyword evidence="2" id="KW-1185">Reference proteome</keyword>
<organism evidence="1 2">
    <name type="scientific">Leptospira ellinghausenii</name>
    <dbReference type="NCBI Taxonomy" id="1917822"/>
    <lineage>
        <taxon>Bacteria</taxon>
        <taxon>Pseudomonadati</taxon>
        <taxon>Spirochaetota</taxon>
        <taxon>Spirochaetia</taxon>
        <taxon>Leptospirales</taxon>
        <taxon>Leptospiraceae</taxon>
        <taxon>Leptospira</taxon>
    </lineage>
</organism>
<comment type="caution">
    <text evidence="1">The sequence shown here is derived from an EMBL/GenBank/DDBJ whole genome shotgun (WGS) entry which is preliminary data.</text>
</comment>